<name>A0A835PUJ5_VANPL</name>
<sequence>MARRSLFTEVCCIACDELDELGAGSREGWLTDPSLLAALHPSALAMAHTSLSLFLLLPLDPSSFGRPTIIRPSLSAEEGRISAIEWLPFADLLALAVGTSTGFLLLYSTSGDLVHRQVVHPGRILRLRFREIRGQLPQDATMVSAPSDELSVSLPGAIARFDGSDIQNLLRRWLDEEGSRTSHERLQSEDEDDSPFGRLPFKLWSVNKFGACVDSAIVGLMPPPLLELQSSYRYYCAITIGEDAVISAYRLSEDRSRSIVGEILSRVVPATVSTLASFSRMIWRSDQNSTKKPRAALQPFSKASPLTCLKDPPRKGEKFALCPSGTLAAITDSLGRILLLDTRALVAVRLWKGYREASCLFMEALISKDKASTSSNYHEKRKNDYSLCLAIHAPRKGIIEIWKMRTGPRLLTIPCPKGSIILQTSTRSAAFNSSSYHPLQVFLLNGDSGQLSVLNTSIV</sequence>
<evidence type="ECO:0000259" key="1">
    <source>
        <dbReference type="Pfam" id="PF14655"/>
    </source>
</evidence>
<protein>
    <recommendedName>
        <fullName evidence="1">Rab3-GAP regulatory subunit N-terminal domain-containing protein</fullName>
    </recommendedName>
</protein>
<dbReference type="InterPro" id="IPR036322">
    <property type="entry name" value="WD40_repeat_dom_sf"/>
</dbReference>
<reference evidence="2 3" key="1">
    <citation type="journal article" date="2020" name="Nat. Food">
        <title>A phased Vanilla planifolia genome enables genetic improvement of flavour and production.</title>
        <authorList>
            <person name="Hasing T."/>
            <person name="Tang H."/>
            <person name="Brym M."/>
            <person name="Khazi F."/>
            <person name="Huang T."/>
            <person name="Chambers A.H."/>
        </authorList>
    </citation>
    <scope>NUCLEOTIDE SEQUENCE [LARGE SCALE GENOMIC DNA]</scope>
    <source>
        <tissue evidence="2">Leaf</tissue>
    </source>
</reference>
<comment type="caution">
    <text evidence="2">The sequence shown here is derived from an EMBL/GenBank/DDBJ whole genome shotgun (WGS) entry which is preliminary data.</text>
</comment>
<dbReference type="OrthoDB" id="360390at2759"/>
<dbReference type="Pfam" id="PF14655">
    <property type="entry name" value="RAB3GAP2_N"/>
    <property type="match status" value="1"/>
</dbReference>
<evidence type="ECO:0000313" key="3">
    <source>
        <dbReference type="Proteomes" id="UP000639772"/>
    </source>
</evidence>
<dbReference type="InterPro" id="IPR026059">
    <property type="entry name" value="Rab3GAP2"/>
</dbReference>
<dbReference type="SUPFAM" id="SSF50978">
    <property type="entry name" value="WD40 repeat-like"/>
    <property type="match status" value="1"/>
</dbReference>
<accession>A0A835PUJ5</accession>
<dbReference type="PANTHER" id="PTHR12472:SF0">
    <property type="entry name" value="RAB3 GTPASE-ACTIVATING PROTEIN NON-CATALYTIC SUBUNIT"/>
    <property type="match status" value="1"/>
</dbReference>
<dbReference type="PANTHER" id="PTHR12472">
    <property type="entry name" value="RAB3-GAP REGULATORY DOMAIN"/>
    <property type="match status" value="1"/>
</dbReference>
<organism evidence="2 3">
    <name type="scientific">Vanilla planifolia</name>
    <name type="common">Vanilla</name>
    <dbReference type="NCBI Taxonomy" id="51239"/>
    <lineage>
        <taxon>Eukaryota</taxon>
        <taxon>Viridiplantae</taxon>
        <taxon>Streptophyta</taxon>
        <taxon>Embryophyta</taxon>
        <taxon>Tracheophyta</taxon>
        <taxon>Spermatophyta</taxon>
        <taxon>Magnoliopsida</taxon>
        <taxon>Liliopsida</taxon>
        <taxon>Asparagales</taxon>
        <taxon>Orchidaceae</taxon>
        <taxon>Vanilloideae</taxon>
        <taxon>Vanilleae</taxon>
        <taxon>Vanilla</taxon>
    </lineage>
</organism>
<gene>
    <name evidence="2" type="ORF">HPP92_023122</name>
</gene>
<proteinExistence type="predicted"/>
<dbReference type="Proteomes" id="UP000639772">
    <property type="component" value="Chromosome 12"/>
</dbReference>
<evidence type="ECO:0000313" key="2">
    <source>
        <dbReference type="EMBL" id="KAG0459994.1"/>
    </source>
</evidence>
<dbReference type="EMBL" id="JADCNM010000012">
    <property type="protein sequence ID" value="KAG0459994.1"/>
    <property type="molecule type" value="Genomic_DNA"/>
</dbReference>
<feature type="domain" description="Rab3-GAP regulatory subunit N-terminal" evidence="1">
    <location>
        <begin position="29"/>
        <end position="419"/>
    </location>
</feature>
<dbReference type="InterPro" id="IPR032839">
    <property type="entry name" value="RAB3GAP_N"/>
</dbReference>
<dbReference type="AlphaFoldDB" id="A0A835PUJ5"/>